<reference evidence="1 2" key="1">
    <citation type="submission" date="2019-08" db="EMBL/GenBank/DDBJ databases">
        <title>Whole genome of Aphis craccivora.</title>
        <authorList>
            <person name="Voronova N.V."/>
            <person name="Shulinski R.S."/>
            <person name="Bandarenka Y.V."/>
            <person name="Zhorov D.G."/>
            <person name="Warner D."/>
        </authorList>
    </citation>
    <scope>NUCLEOTIDE SEQUENCE [LARGE SCALE GENOMIC DNA]</scope>
    <source>
        <strain evidence="1">180601</strain>
        <tissue evidence="1">Whole Body</tissue>
    </source>
</reference>
<proteinExistence type="predicted"/>
<name>A0A6G0VMZ1_APHCR</name>
<accession>A0A6G0VMZ1</accession>
<protein>
    <submittedName>
        <fullName evidence="1">Uncharacterized protein</fullName>
    </submittedName>
</protein>
<keyword evidence="2" id="KW-1185">Reference proteome</keyword>
<gene>
    <name evidence="1" type="ORF">FWK35_00034126</name>
</gene>
<comment type="caution">
    <text evidence="1">The sequence shown here is derived from an EMBL/GenBank/DDBJ whole genome shotgun (WGS) entry which is preliminary data.</text>
</comment>
<feature type="non-terminal residue" evidence="1">
    <location>
        <position position="83"/>
    </location>
</feature>
<organism evidence="1 2">
    <name type="scientific">Aphis craccivora</name>
    <name type="common">Cowpea aphid</name>
    <dbReference type="NCBI Taxonomy" id="307492"/>
    <lineage>
        <taxon>Eukaryota</taxon>
        <taxon>Metazoa</taxon>
        <taxon>Ecdysozoa</taxon>
        <taxon>Arthropoda</taxon>
        <taxon>Hexapoda</taxon>
        <taxon>Insecta</taxon>
        <taxon>Pterygota</taxon>
        <taxon>Neoptera</taxon>
        <taxon>Paraneoptera</taxon>
        <taxon>Hemiptera</taxon>
        <taxon>Sternorrhyncha</taxon>
        <taxon>Aphidomorpha</taxon>
        <taxon>Aphidoidea</taxon>
        <taxon>Aphididae</taxon>
        <taxon>Aphidini</taxon>
        <taxon>Aphis</taxon>
        <taxon>Aphis</taxon>
    </lineage>
</organism>
<evidence type="ECO:0000313" key="1">
    <source>
        <dbReference type="EMBL" id="KAF0701617.1"/>
    </source>
</evidence>
<dbReference type="EMBL" id="VUJU01014662">
    <property type="protein sequence ID" value="KAF0701617.1"/>
    <property type="molecule type" value="Genomic_DNA"/>
</dbReference>
<dbReference type="Proteomes" id="UP000478052">
    <property type="component" value="Unassembled WGS sequence"/>
</dbReference>
<dbReference type="OrthoDB" id="6607069at2759"/>
<dbReference type="AlphaFoldDB" id="A0A6G0VMZ1"/>
<evidence type="ECO:0000313" key="2">
    <source>
        <dbReference type="Proteomes" id="UP000478052"/>
    </source>
</evidence>
<sequence>MTSGDISWRCTATECISERPNKIIRRELMVVETTELLHDDMSSIRKSMYRGRRKIIPTAPTSLFELIQQLKINNISTHRNETF</sequence>